<dbReference type="AlphaFoldDB" id="B0XD97"/>
<dbReference type="OrthoDB" id="8187791at2759"/>
<dbReference type="InParanoid" id="B0XD97"/>
<reference evidence="1" key="1">
    <citation type="submission" date="2007-03" db="EMBL/GenBank/DDBJ databases">
        <title>Annotation of Culex pipiens quinquefasciatus.</title>
        <authorList>
            <consortium name="The Broad Institute Genome Sequencing Platform"/>
            <person name="Atkinson P.W."/>
            <person name="Hemingway J."/>
            <person name="Christensen B.M."/>
            <person name="Higgs S."/>
            <person name="Kodira C."/>
            <person name="Hannick L."/>
            <person name="Megy K."/>
            <person name="O'Leary S."/>
            <person name="Pearson M."/>
            <person name="Haas B.J."/>
            <person name="Mauceli E."/>
            <person name="Wortman J.R."/>
            <person name="Lee N.H."/>
            <person name="Guigo R."/>
            <person name="Stanke M."/>
            <person name="Alvarado L."/>
            <person name="Amedeo P."/>
            <person name="Antoine C.H."/>
            <person name="Arensburger P."/>
            <person name="Bidwell S.L."/>
            <person name="Crawford M."/>
            <person name="Camaro F."/>
            <person name="Devon K."/>
            <person name="Engels R."/>
            <person name="Hammond M."/>
            <person name="Howarth C."/>
            <person name="Koehrsen M."/>
            <person name="Lawson D."/>
            <person name="Montgomery P."/>
            <person name="Nene V."/>
            <person name="Nusbaum C."/>
            <person name="Puiu D."/>
            <person name="Romero-Severson J."/>
            <person name="Severson D.W."/>
            <person name="Shumway M."/>
            <person name="Sisk P."/>
            <person name="Stolte C."/>
            <person name="Zeng Q."/>
            <person name="Eisenstadt E."/>
            <person name="Fraser-Liggett C."/>
            <person name="Strausberg R."/>
            <person name="Galagan J."/>
            <person name="Birren B."/>
            <person name="Collins F.H."/>
        </authorList>
    </citation>
    <scope>NUCLEOTIDE SEQUENCE [LARGE SCALE GENOMIC DNA]</scope>
    <source>
        <strain evidence="1">JHB</strain>
    </source>
</reference>
<evidence type="ECO:0000313" key="3">
    <source>
        <dbReference type="Proteomes" id="UP000002320"/>
    </source>
</evidence>
<dbReference type="HOGENOM" id="CLU_1483407_0_0_1"/>
<evidence type="ECO:0000313" key="1">
    <source>
        <dbReference type="EMBL" id="EDS45351.1"/>
    </source>
</evidence>
<sequence>MSAIFDHGSYPHGFRLSGVKICGSTTVTIQMSTGFDNGTYPHSFSECGRLLCYCVRMSWVIQGLPGVMICGATAVKSKRSTVFDPGTYTHSFRQYGRLLFENITYMCAKMNVDNESSTASTCYTEDRSGREIEVCVCESAAGKTPCNRAATTLLLDQLERPLFLAGLAIVQLLALRMSGIGR</sequence>
<dbReference type="EnsemblMetazoa" id="CPIJ016902-RA">
    <property type="protein sequence ID" value="CPIJ016902-PA"/>
    <property type="gene ID" value="CPIJ016902"/>
</dbReference>
<dbReference type="VEuPathDB" id="VectorBase:CQUJHB006590"/>
<protein>
    <submittedName>
        <fullName evidence="1 2">Uncharacterized protein</fullName>
    </submittedName>
</protein>
<dbReference type="EMBL" id="DS232746">
    <property type="protein sequence ID" value="EDS45351.1"/>
    <property type="molecule type" value="Genomic_DNA"/>
</dbReference>
<dbReference type="VEuPathDB" id="VectorBase:CPIJ016902"/>
<reference evidence="2" key="2">
    <citation type="submission" date="2020-05" db="UniProtKB">
        <authorList>
            <consortium name="EnsemblMetazoa"/>
        </authorList>
    </citation>
    <scope>IDENTIFICATION</scope>
    <source>
        <strain evidence="2">JHB</strain>
    </source>
</reference>
<organism>
    <name type="scientific">Culex quinquefasciatus</name>
    <name type="common">Southern house mosquito</name>
    <name type="synonym">Culex pungens</name>
    <dbReference type="NCBI Taxonomy" id="7176"/>
    <lineage>
        <taxon>Eukaryota</taxon>
        <taxon>Metazoa</taxon>
        <taxon>Ecdysozoa</taxon>
        <taxon>Arthropoda</taxon>
        <taxon>Hexapoda</taxon>
        <taxon>Insecta</taxon>
        <taxon>Pterygota</taxon>
        <taxon>Neoptera</taxon>
        <taxon>Endopterygota</taxon>
        <taxon>Diptera</taxon>
        <taxon>Nematocera</taxon>
        <taxon>Culicoidea</taxon>
        <taxon>Culicidae</taxon>
        <taxon>Culicinae</taxon>
        <taxon>Culicini</taxon>
        <taxon>Culex</taxon>
        <taxon>Culex</taxon>
    </lineage>
</organism>
<proteinExistence type="predicted"/>
<dbReference type="Proteomes" id="UP000002320">
    <property type="component" value="Unassembled WGS sequence"/>
</dbReference>
<gene>
    <name evidence="2" type="primary">6051142</name>
    <name evidence="1" type="ORF">CpipJ_CPIJ016902</name>
</gene>
<accession>B0XD97</accession>
<name>B0XD97_CULQU</name>
<dbReference type="KEGG" id="cqu:CpipJ_CPIJ016902"/>
<keyword evidence="3" id="KW-1185">Reference proteome</keyword>
<evidence type="ECO:0000313" key="2">
    <source>
        <dbReference type="EnsemblMetazoa" id="CPIJ016902-PA"/>
    </source>
</evidence>